<keyword evidence="1" id="KW-1133">Transmembrane helix</keyword>
<organism evidence="2 3">
    <name type="scientific">Panicum virgatum</name>
    <name type="common">Blackwell switchgrass</name>
    <dbReference type="NCBI Taxonomy" id="38727"/>
    <lineage>
        <taxon>Eukaryota</taxon>
        <taxon>Viridiplantae</taxon>
        <taxon>Streptophyta</taxon>
        <taxon>Embryophyta</taxon>
        <taxon>Tracheophyta</taxon>
        <taxon>Spermatophyta</taxon>
        <taxon>Magnoliopsida</taxon>
        <taxon>Liliopsida</taxon>
        <taxon>Poales</taxon>
        <taxon>Poaceae</taxon>
        <taxon>PACMAD clade</taxon>
        <taxon>Panicoideae</taxon>
        <taxon>Panicodae</taxon>
        <taxon>Paniceae</taxon>
        <taxon>Panicinae</taxon>
        <taxon>Panicum</taxon>
        <taxon>Panicum sect. Hiantes</taxon>
    </lineage>
</organism>
<dbReference type="EMBL" id="CM029053">
    <property type="protein sequence ID" value="KAG2546399.1"/>
    <property type="molecule type" value="Genomic_DNA"/>
</dbReference>
<dbReference type="Proteomes" id="UP000823388">
    <property type="component" value="Chromosome 9K"/>
</dbReference>
<sequence>MGSGSALCEEGSSGVLVAVVIAYIVVFISIFYCRFLYRVAHLKIWMLVRVVVAMEYSPAVFINASPEACSAFDFFAFTGALQSEVFIGGQGSDDELLSDVFVGG</sequence>
<gene>
    <name evidence="2" type="ORF">PVAP13_9KG030356</name>
</gene>
<comment type="caution">
    <text evidence="2">The sequence shown here is derived from an EMBL/GenBank/DDBJ whole genome shotgun (WGS) entry which is preliminary data.</text>
</comment>
<accession>A0A8T0NDW2</accession>
<evidence type="ECO:0000256" key="1">
    <source>
        <dbReference type="SAM" id="Phobius"/>
    </source>
</evidence>
<name>A0A8T0NDW2_PANVG</name>
<keyword evidence="3" id="KW-1185">Reference proteome</keyword>
<dbReference type="AlphaFoldDB" id="A0A8T0NDW2"/>
<keyword evidence="1" id="KW-0472">Membrane</keyword>
<proteinExistence type="predicted"/>
<feature type="transmembrane region" description="Helical" evidence="1">
    <location>
        <begin position="15"/>
        <end position="37"/>
    </location>
</feature>
<protein>
    <submittedName>
        <fullName evidence="2">Uncharacterized protein</fullName>
    </submittedName>
</protein>
<evidence type="ECO:0000313" key="3">
    <source>
        <dbReference type="Proteomes" id="UP000823388"/>
    </source>
</evidence>
<evidence type="ECO:0000313" key="2">
    <source>
        <dbReference type="EMBL" id="KAG2546399.1"/>
    </source>
</evidence>
<keyword evidence="1" id="KW-0812">Transmembrane</keyword>
<reference evidence="2" key="1">
    <citation type="submission" date="2020-05" db="EMBL/GenBank/DDBJ databases">
        <title>WGS assembly of Panicum virgatum.</title>
        <authorList>
            <person name="Lovell J.T."/>
            <person name="Jenkins J."/>
            <person name="Shu S."/>
            <person name="Juenger T.E."/>
            <person name="Schmutz J."/>
        </authorList>
    </citation>
    <scope>NUCLEOTIDE SEQUENCE</scope>
    <source>
        <strain evidence="2">AP13</strain>
    </source>
</reference>